<dbReference type="InterPro" id="IPR006935">
    <property type="entry name" value="Helicase/UvrB_N"/>
</dbReference>
<gene>
    <name evidence="5" type="ORF">NJ959_14265</name>
</gene>
<dbReference type="SUPFAM" id="SSF56024">
    <property type="entry name" value="Phospholipase D/nuclease"/>
    <property type="match status" value="1"/>
</dbReference>
<dbReference type="Gene3D" id="3.40.50.300">
    <property type="entry name" value="P-loop containing nucleotide triphosphate hydrolases"/>
    <property type="match status" value="2"/>
</dbReference>
<dbReference type="InterPro" id="IPR049730">
    <property type="entry name" value="SNF2/RAD54-like_C"/>
</dbReference>
<dbReference type="RefSeq" id="WP_254012395.1">
    <property type="nucleotide sequence ID" value="NZ_JAMZMM010000129.1"/>
</dbReference>
<dbReference type="Gene3D" id="3.30.870.10">
    <property type="entry name" value="Endonuclease Chain A"/>
    <property type="match status" value="1"/>
</dbReference>
<dbReference type="SUPFAM" id="SSF52540">
    <property type="entry name" value="P-loop containing nucleoside triphosphate hydrolases"/>
    <property type="match status" value="1"/>
</dbReference>
<dbReference type="Pfam" id="PF04851">
    <property type="entry name" value="ResIII"/>
    <property type="match status" value="1"/>
</dbReference>
<evidence type="ECO:0000313" key="5">
    <source>
        <dbReference type="EMBL" id="MCP2729613.1"/>
    </source>
</evidence>
<feature type="domain" description="Helicase ATP-binding" evidence="3">
    <location>
        <begin position="234"/>
        <end position="403"/>
    </location>
</feature>
<dbReference type="InterPro" id="IPR001650">
    <property type="entry name" value="Helicase_C-like"/>
</dbReference>
<evidence type="ECO:0000256" key="1">
    <source>
        <dbReference type="ARBA" id="ARBA00022801"/>
    </source>
</evidence>
<feature type="domain" description="PLD phosphodiesterase" evidence="2">
    <location>
        <begin position="119"/>
        <end position="146"/>
    </location>
</feature>
<organism evidence="5 6">
    <name type="scientific">Limnofasciculus baicalensis BBK-W-15</name>
    <dbReference type="NCBI Taxonomy" id="2699891"/>
    <lineage>
        <taxon>Bacteria</taxon>
        <taxon>Bacillati</taxon>
        <taxon>Cyanobacteriota</taxon>
        <taxon>Cyanophyceae</taxon>
        <taxon>Coleofasciculales</taxon>
        <taxon>Coleofasciculaceae</taxon>
        <taxon>Limnofasciculus</taxon>
        <taxon>Limnofasciculus baicalensis</taxon>
    </lineage>
</organism>
<proteinExistence type="predicted"/>
<dbReference type="GO" id="GO:0005524">
    <property type="term" value="F:ATP binding"/>
    <property type="evidence" value="ECO:0007669"/>
    <property type="project" value="InterPro"/>
</dbReference>
<comment type="caution">
    <text evidence="5">The sequence shown here is derived from an EMBL/GenBank/DDBJ whole genome shotgun (WGS) entry which is preliminary data.</text>
</comment>
<dbReference type="PANTHER" id="PTHR10799">
    <property type="entry name" value="SNF2/RAD54 HELICASE FAMILY"/>
    <property type="match status" value="1"/>
</dbReference>
<evidence type="ECO:0000313" key="6">
    <source>
        <dbReference type="Proteomes" id="UP001204953"/>
    </source>
</evidence>
<dbReference type="PROSITE" id="PS51192">
    <property type="entry name" value="HELICASE_ATP_BIND_1"/>
    <property type="match status" value="1"/>
</dbReference>
<dbReference type="AlphaFoldDB" id="A0AAE3KPG3"/>
<keyword evidence="1" id="KW-0378">Hydrolase</keyword>
<evidence type="ECO:0000259" key="4">
    <source>
        <dbReference type="PROSITE" id="PS51194"/>
    </source>
</evidence>
<dbReference type="GO" id="GO:0006793">
    <property type="term" value="P:phosphorus metabolic process"/>
    <property type="evidence" value="ECO:0007669"/>
    <property type="project" value="UniProtKB-ARBA"/>
</dbReference>
<dbReference type="SMART" id="SM00487">
    <property type="entry name" value="DEXDc"/>
    <property type="match status" value="1"/>
</dbReference>
<dbReference type="Proteomes" id="UP001204953">
    <property type="component" value="Unassembled WGS sequence"/>
</dbReference>
<dbReference type="GO" id="GO:0003677">
    <property type="term" value="F:DNA binding"/>
    <property type="evidence" value="ECO:0007669"/>
    <property type="project" value="InterPro"/>
</dbReference>
<sequence length="920" mass="106107">MSDRDNSSSKSDSSRETWFEKESALIYIRRHFQAGEREIRIASGFFTIKGWGLIRTYTTGKNIYLLVGLDDPGKDNARKALIQEIMRDLRTGLDRDRRKAVFDLVEKMASGQFHIVDARAMSHHAKLYLVDSKIAIMASSNLTGRGLREQIESGNIVTKTSEVIALVNEFDDYFAQAIDMTEELLEILRRWLDFVRPWDIYLKTMLALEDIQPIKAKYKKCPVSYQKDMIAQTLRQIREFGGSMLVASTGLGKTVVAVHVALHLHEEDEIDNVIVIGPKPVKKTWESELRQASLHCDYFIRQALDKKTTKQDRSLEDLEDIIKNNQEQRWLIIIDESHEFRNRYIDKLSNRRYRKEQKVERQAFIWLKQLCHRDNSKVLLLTGSPYAKDIDNIKNQLFLLPHKGENQVLFSEYFDDARAWYIEQPEDFIHLPVASQLTTPHVASYYGQLEGQEIYINFGEERRYIPKVILHSIDFPLALESDLTPAIVGGCFDLNSRNPMFRKTIERLVRVAWASSPLALRGVLERIIDTPGGINEYEFEKLEFAFTHEDRNEILIPIREKVTGKNFSIDIKLKALVVILQEIELRKEKAIVFCERRATAVYLKKGLTELIPSLRVVATIDEVTASNYRMKETKEIEEIIKKFAPVANDAIGKYEQDYDVFISTDAHGVGVNMQDASVVINYDIDWTPIGPVQRAGRVLRFWHSPRTVQVYTFVPKLTIETNLKYDLVSIMRRWENLMKRHGESRKLIDLPVLTQVKTQEINMLDVASQVTIRSGELDIQDIANLDISPYFQHTAKLQDNRDYAQSIPSDILSAKTYKDPHPSIYVLLNYKGKYHGLVYDSITKQLREPTAVKLLDLIACEENTETALVEYDLVEELSDACISTWCNKEGVNPEEVIRECALYLKPEDKSDTLNDLLNPQ</sequence>
<keyword evidence="6" id="KW-1185">Reference proteome</keyword>
<dbReference type="CDD" id="cd18793">
    <property type="entry name" value="SF2_C_SNF"/>
    <property type="match status" value="1"/>
</dbReference>
<evidence type="ECO:0000259" key="2">
    <source>
        <dbReference type="PROSITE" id="PS50035"/>
    </source>
</evidence>
<dbReference type="InterPro" id="IPR001736">
    <property type="entry name" value="PLipase_D/transphosphatidylase"/>
</dbReference>
<feature type="domain" description="Helicase C-terminal" evidence="4">
    <location>
        <begin position="572"/>
        <end position="748"/>
    </location>
</feature>
<protein>
    <submittedName>
        <fullName evidence="5">Phospholipase D-like domain-containing protein</fullName>
    </submittedName>
</protein>
<dbReference type="EMBL" id="JAMZMM010000129">
    <property type="protein sequence ID" value="MCP2729613.1"/>
    <property type="molecule type" value="Genomic_DNA"/>
</dbReference>
<dbReference type="PROSITE" id="PS51194">
    <property type="entry name" value="HELICASE_CTER"/>
    <property type="match status" value="1"/>
</dbReference>
<dbReference type="InterPro" id="IPR027417">
    <property type="entry name" value="P-loop_NTPase"/>
</dbReference>
<dbReference type="SMART" id="SM00490">
    <property type="entry name" value="HELICc"/>
    <property type="match status" value="1"/>
</dbReference>
<reference evidence="5" key="1">
    <citation type="submission" date="2022-06" db="EMBL/GenBank/DDBJ databases">
        <title>New cyanobacteria of genus Symplocastrum in benthos of Lake Baikal.</title>
        <authorList>
            <person name="Sorokovikova E."/>
            <person name="Tikhonova I."/>
            <person name="Krasnopeev A."/>
            <person name="Evseev P."/>
            <person name="Gladkikh A."/>
            <person name="Belykh O."/>
        </authorList>
    </citation>
    <scope>NUCLEOTIDE SEQUENCE</scope>
    <source>
        <strain evidence="5">BBK-W-15</strain>
    </source>
</reference>
<dbReference type="InterPro" id="IPR014001">
    <property type="entry name" value="Helicase_ATP-bd"/>
</dbReference>
<dbReference type="GO" id="GO:0016787">
    <property type="term" value="F:hydrolase activity"/>
    <property type="evidence" value="ECO:0007669"/>
    <property type="project" value="UniProtKB-KW"/>
</dbReference>
<dbReference type="InterPro" id="IPR025202">
    <property type="entry name" value="PLD-like_dom"/>
</dbReference>
<dbReference type="Pfam" id="PF00271">
    <property type="entry name" value="Helicase_C"/>
    <property type="match status" value="1"/>
</dbReference>
<dbReference type="Pfam" id="PF13091">
    <property type="entry name" value="PLDc_2"/>
    <property type="match status" value="1"/>
</dbReference>
<dbReference type="PROSITE" id="PS50035">
    <property type="entry name" value="PLD"/>
    <property type="match status" value="1"/>
</dbReference>
<evidence type="ECO:0000259" key="3">
    <source>
        <dbReference type="PROSITE" id="PS51192"/>
    </source>
</evidence>
<accession>A0AAE3KPG3</accession>
<name>A0AAE3KPG3_9CYAN</name>